<proteinExistence type="predicted"/>
<dbReference type="EMBL" id="JH687553">
    <property type="protein sequence ID" value="EIN04683.1"/>
    <property type="molecule type" value="Genomic_DNA"/>
</dbReference>
<feature type="compositionally biased region" description="Basic and acidic residues" evidence="1">
    <location>
        <begin position="216"/>
        <end position="225"/>
    </location>
</feature>
<dbReference type="GeneID" id="18881618"/>
<evidence type="ECO:0000256" key="1">
    <source>
        <dbReference type="SAM" id="MobiDB-lite"/>
    </source>
</evidence>
<gene>
    <name evidence="2" type="ORF">PUNSTDRAFT_146337</name>
</gene>
<dbReference type="Proteomes" id="UP000054196">
    <property type="component" value="Unassembled WGS sequence"/>
</dbReference>
<dbReference type="AlphaFoldDB" id="R7S382"/>
<sequence>MFASRPEQYTSSGSTTVAMASQADVHANYGSPWSPMRVLGSLNTVCEPYPPDAHLEQGAGATVASSSMLLLDMPSIQEPQWLPSLEVEKTGFFPTDPVWLACNELPEARFSDRRRRGYGSNLVELPIPRMASPFEAPAMVAQPDLSPLLIVSSSLSAPGAVPTSACDMDVDESYHSCSSNSQPVQNDGRIKRKASCDAGQGEGATSSPARKSRRLSRADAIRHHT</sequence>
<evidence type="ECO:0000313" key="3">
    <source>
        <dbReference type="Proteomes" id="UP000054196"/>
    </source>
</evidence>
<protein>
    <submittedName>
        <fullName evidence="2">Uncharacterized protein</fullName>
    </submittedName>
</protein>
<dbReference type="KEGG" id="psq:PUNSTDRAFT_146337"/>
<dbReference type="RefSeq" id="XP_007388076.1">
    <property type="nucleotide sequence ID" value="XM_007388014.1"/>
</dbReference>
<reference evidence="3" key="1">
    <citation type="journal article" date="2012" name="Science">
        <title>The Paleozoic origin of enzymatic lignin decomposition reconstructed from 31 fungal genomes.</title>
        <authorList>
            <person name="Floudas D."/>
            <person name="Binder M."/>
            <person name="Riley R."/>
            <person name="Barry K."/>
            <person name="Blanchette R.A."/>
            <person name="Henrissat B."/>
            <person name="Martinez A.T."/>
            <person name="Otillar R."/>
            <person name="Spatafora J.W."/>
            <person name="Yadav J.S."/>
            <person name="Aerts A."/>
            <person name="Benoit I."/>
            <person name="Boyd A."/>
            <person name="Carlson A."/>
            <person name="Copeland A."/>
            <person name="Coutinho P.M."/>
            <person name="de Vries R.P."/>
            <person name="Ferreira P."/>
            <person name="Findley K."/>
            <person name="Foster B."/>
            <person name="Gaskell J."/>
            <person name="Glotzer D."/>
            <person name="Gorecki P."/>
            <person name="Heitman J."/>
            <person name="Hesse C."/>
            <person name="Hori C."/>
            <person name="Igarashi K."/>
            <person name="Jurgens J.A."/>
            <person name="Kallen N."/>
            <person name="Kersten P."/>
            <person name="Kohler A."/>
            <person name="Kuees U."/>
            <person name="Kumar T.K.A."/>
            <person name="Kuo A."/>
            <person name="LaButti K."/>
            <person name="Larrondo L.F."/>
            <person name="Lindquist E."/>
            <person name="Ling A."/>
            <person name="Lombard V."/>
            <person name="Lucas S."/>
            <person name="Lundell T."/>
            <person name="Martin R."/>
            <person name="McLaughlin D.J."/>
            <person name="Morgenstern I."/>
            <person name="Morin E."/>
            <person name="Murat C."/>
            <person name="Nagy L.G."/>
            <person name="Nolan M."/>
            <person name="Ohm R.A."/>
            <person name="Patyshakuliyeva A."/>
            <person name="Rokas A."/>
            <person name="Ruiz-Duenas F.J."/>
            <person name="Sabat G."/>
            <person name="Salamov A."/>
            <person name="Samejima M."/>
            <person name="Schmutz J."/>
            <person name="Slot J.C."/>
            <person name="St John F."/>
            <person name="Stenlid J."/>
            <person name="Sun H."/>
            <person name="Sun S."/>
            <person name="Syed K."/>
            <person name="Tsang A."/>
            <person name="Wiebenga A."/>
            <person name="Young D."/>
            <person name="Pisabarro A."/>
            <person name="Eastwood D.C."/>
            <person name="Martin F."/>
            <person name="Cullen D."/>
            <person name="Grigoriev I.V."/>
            <person name="Hibbett D.S."/>
        </authorList>
    </citation>
    <scope>NUCLEOTIDE SEQUENCE [LARGE SCALE GENOMIC DNA]</scope>
    <source>
        <strain evidence="3">HHB-11173 SS5</strain>
    </source>
</reference>
<feature type="compositionally biased region" description="Polar residues" evidence="1">
    <location>
        <begin position="175"/>
        <end position="185"/>
    </location>
</feature>
<organism evidence="2 3">
    <name type="scientific">Punctularia strigosozonata (strain HHB-11173)</name>
    <name type="common">White-rot fungus</name>
    <dbReference type="NCBI Taxonomy" id="741275"/>
    <lineage>
        <taxon>Eukaryota</taxon>
        <taxon>Fungi</taxon>
        <taxon>Dikarya</taxon>
        <taxon>Basidiomycota</taxon>
        <taxon>Agaricomycotina</taxon>
        <taxon>Agaricomycetes</taxon>
        <taxon>Corticiales</taxon>
        <taxon>Punctulariaceae</taxon>
        <taxon>Punctularia</taxon>
    </lineage>
</organism>
<name>R7S382_PUNST</name>
<accession>R7S382</accession>
<evidence type="ECO:0000313" key="2">
    <source>
        <dbReference type="EMBL" id="EIN04683.1"/>
    </source>
</evidence>
<feature type="region of interest" description="Disordered" evidence="1">
    <location>
        <begin position="172"/>
        <end position="225"/>
    </location>
</feature>
<keyword evidence="3" id="KW-1185">Reference proteome</keyword>
<dbReference type="HOGENOM" id="CLU_1230447_0_0_1"/>